<dbReference type="OrthoDB" id="8566662at2"/>
<evidence type="ECO:0000259" key="2">
    <source>
        <dbReference type="Pfam" id="PF00535"/>
    </source>
</evidence>
<protein>
    <submittedName>
        <fullName evidence="3">Putative N-acetylgalactosaminyl-diphosphoundecaprenol glucuronosyltransferase</fullName>
    </submittedName>
</protein>
<proteinExistence type="predicted"/>
<dbReference type="InterPro" id="IPR001173">
    <property type="entry name" value="Glyco_trans_2-like"/>
</dbReference>
<accession>A0A401J9E1</accession>
<dbReference type="GO" id="GO:0016740">
    <property type="term" value="F:transferase activity"/>
    <property type="evidence" value="ECO:0007669"/>
    <property type="project" value="UniProtKB-KW"/>
</dbReference>
<dbReference type="EMBL" id="BGOW01000001">
    <property type="protein sequence ID" value="GBL44282.1"/>
    <property type="molecule type" value="Genomic_DNA"/>
</dbReference>
<keyword evidence="3" id="KW-0808">Transferase</keyword>
<feature type="transmembrane region" description="Helical" evidence="1">
    <location>
        <begin position="294"/>
        <end position="316"/>
    </location>
</feature>
<name>A0A401J9E1_9PROT</name>
<gene>
    <name evidence="3" type="ORF">SFMTTN_0077</name>
</gene>
<keyword evidence="1" id="KW-0472">Membrane</keyword>
<keyword evidence="1" id="KW-0812">Transmembrane</keyword>
<dbReference type="Pfam" id="PF00535">
    <property type="entry name" value="Glycos_transf_2"/>
    <property type="match status" value="1"/>
</dbReference>
<sequence>MKSHITWDNQKLEPVLITYNRSADLQRTLAAFLDAGLTGIKLHVLDNASTDDTASVVAAAQVQWPNLSYHRNRYNIGGNANILRAIEISSSEYSWILGDDDEWHLENIEDLIAIIEKGEADLIRLGWLASAESKGRSISAVELAGTEKMFFASISQITNTIVRRAIFIKYLPQAYMNIGDAFPHLVPVILGLGRDSLILYTIPNQIMTYKQSNEPSYYFGDLEWHNSWFRTSRFFQSDSLRKKFLQDGMDFLTKDKPSFVRQFVLLLKISLKFKSHGMKQGEYLLSMFAYGKGWRLRLAGIIMIYSLLPASAAKWLRRIYFRLSGRPDEGLHTDRSRL</sequence>
<dbReference type="AlphaFoldDB" id="A0A401J9E1"/>
<reference evidence="3 4" key="1">
    <citation type="journal article" date="2019" name="Front. Microbiol.">
        <title>Genomes of Neutrophilic Sulfur-Oxidizing Chemolithoautotrophs Representing 9 Proteobacterial Species From 8 Genera.</title>
        <authorList>
            <person name="Watanabe T."/>
            <person name="Kojima H."/>
            <person name="Umezawa K."/>
            <person name="Hori C."/>
            <person name="Takasuka T.E."/>
            <person name="Kato Y."/>
            <person name="Fukui M."/>
        </authorList>
    </citation>
    <scope>NUCLEOTIDE SEQUENCE [LARGE SCALE GENOMIC DNA]</scope>
    <source>
        <strain evidence="3 4">TTN</strain>
    </source>
</reference>
<evidence type="ECO:0000313" key="3">
    <source>
        <dbReference type="EMBL" id="GBL44282.1"/>
    </source>
</evidence>
<dbReference type="SUPFAM" id="SSF53448">
    <property type="entry name" value="Nucleotide-diphospho-sugar transferases"/>
    <property type="match status" value="1"/>
</dbReference>
<dbReference type="Proteomes" id="UP000286806">
    <property type="component" value="Unassembled WGS sequence"/>
</dbReference>
<dbReference type="Gene3D" id="3.90.550.10">
    <property type="entry name" value="Spore Coat Polysaccharide Biosynthesis Protein SpsA, Chain A"/>
    <property type="match status" value="1"/>
</dbReference>
<feature type="domain" description="Glycosyltransferase 2-like" evidence="2">
    <location>
        <begin position="15"/>
        <end position="126"/>
    </location>
</feature>
<evidence type="ECO:0000256" key="1">
    <source>
        <dbReference type="SAM" id="Phobius"/>
    </source>
</evidence>
<dbReference type="CDD" id="cd00761">
    <property type="entry name" value="Glyco_tranf_GTA_type"/>
    <property type="match status" value="1"/>
</dbReference>
<organism evidence="3 4">
    <name type="scientific">Sulfuriferula multivorans</name>
    <dbReference type="NCBI Taxonomy" id="1559896"/>
    <lineage>
        <taxon>Bacteria</taxon>
        <taxon>Pseudomonadati</taxon>
        <taxon>Pseudomonadota</taxon>
        <taxon>Betaproteobacteria</taxon>
        <taxon>Nitrosomonadales</taxon>
        <taxon>Sulfuricellaceae</taxon>
        <taxon>Sulfuriferula</taxon>
    </lineage>
</organism>
<dbReference type="RefSeq" id="WP_124703130.1">
    <property type="nucleotide sequence ID" value="NZ_BGOW01000001.1"/>
</dbReference>
<keyword evidence="1" id="KW-1133">Transmembrane helix</keyword>
<keyword evidence="4" id="KW-1185">Reference proteome</keyword>
<comment type="caution">
    <text evidence="3">The sequence shown here is derived from an EMBL/GenBank/DDBJ whole genome shotgun (WGS) entry which is preliminary data.</text>
</comment>
<evidence type="ECO:0000313" key="4">
    <source>
        <dbReference type="Proteomes" id="UP000286806"/>
    </source>
</evidence>
<dbReference type="InterPro" id="IPR029044">
    <property type="entry name" value="Nucleotide-diphossugar_trans"/>
</dbReference>